<accession>A0A2K2G3K0</accession>
<evidence type="ECO:0000256" key="1">
    <source>
        <dbReference type="ARBA" id="ARBA00000085"/>
    </source>
</evidence>
<keyword evidence="10" id="KW-1133">Transmembrane helix</keyword>
<evidence type="ECO:0000256" key="8">
    <source>
        <dbReference type="ARBA" id="ARBA00022777"/>
    </source>
</evidence>
<dbReference type="PROSITE" id="PS50109">
    <property type="entry name" value="HIS_KIN"/>
    <property type="match status" value="1"/>
</dbReference>
<dbReference type="PROSITE" id="PS50885">
    <property type="entry name" value="HAMP"/>
    <property type="match status" value="1"/>
</dbReference>
<keyword evidence="14" id="KW-1185">Reference proteome</keyword>
<evidence type="ECO:0000256" key="6">
    <source>
        <dbReference type="ARBA" id="ARBA00022679"/>
    </source>
</evidence>
<dbReference type="EC" id="2.7.13.3" evidence="3"/>
<dbReference type="InterPro" id="IPR003660">
    <property type="entry name" value="HAMP_dom"/>
</dbReference>
<dbReference type="Proteomes" id="UP000236327">
    <property type="component" value="Unassembled WGS sequence"/>
</dbReference>
<reference evidence="13 14" key="1">
    <citation type="submission" date="2016-05" db="EMBL/GenBank/DDBJ databases">
        <title>Complete genome sequence of Novosphingobium guangzhouense SA925(T).</title>
        <authorList>
            <person name="Sha S."/>
        </authorList>
    </citation>
    <scope>NUCLEOTIDE SEQUENCE [LARGE SCALE GENOMIC DNA]</scope>
    <source>
        <strain evidence="13 14">SA925</strain>
    </source>
</reference>
<evidence type="ECO:0000256" key="2">
    <source>
        <dbReference type="ARBA" id="ARBA00004651"/>
    </source>
</evidence>
<evidence type="ECO:0000256" key="3">
    <source>
        <dbReference type="ARBA" id="ARBA00012438"/>
    </source>
</evidence>
<keyword evidence="10" id="KW-0812">Transmembrane</keyword>
<sequence>MLKRWRFGGLRQRIGVIVMIHALLMLGSVTFVVRGLASNGDRIWMVPDATRIAAIVTVFERAAPETYPDLIHALHDDRTNVRLLPGLPQTVLQEQFPEGHSRDVASAYRNALAGRPFRVEARGQDISEALDDQPRYSSSPIRVFVALPNGHALEIERTTPAPVGRFLSNIASFAAIVLLLDLLVISWLAAQTTRPMDRLVHAVRRDDPKAMLLRGPREFAELGRAFHDLRGRLHGMMEERTRIIAAVAHDFRTYLTRLELRSDFIDDPEQRALASEDLREMRELMNDALTFARPDAAESTADSVIDLTTELERAVALQRDAGTRVTLVAGEPVQIAAGGIAFQRMMANLLDNAARYGGARDGGSGAQVRWVRADGHVLVIVEDDGPGVPAARLNDILEPFSRLEESRARHTGGVGLGLSIVQALAHRAGGDLRLENRAEGGLRAVLELPLHRKAS</sequence>
<dbReference type="PANTHER" id="PTHR44936:SF10">
    <property type="entry name" value="SENSOR PROTEIN RSTB"/>
    <property type="match status" value="1"/>
</dbReference>
<feature type="domain" description="HAMP" evidence="12">
    <location>
        <begin position="190"/>
        <end position="238"/>
    </location>
</feature>
<dbReference type="PRINTS" id="PR00344">
    <property type="entry name" value="BCTRLSENSOR"/>
</dbReference>
<evidence type="ECO:0000256" key="5">
    <source>
        <dbReference type="ARBA" id="ARBA00022553"/>
    </source>
</evidence>
<proteinExistence type="predicted"/>
<dbReference type="InterPro" id="IPR003594">
    <property type="entry name" value="HATPase_dom"/>
</dbReference>
<dbReference type="InterPro" id="IPR036890">
    <property type="entry name" value="HATPase_C_sf"/>
</dbReference>
<dbReference type="EMBL" id="LYMM01000024">
    <property type="protein sequence ID" value="PNU05591.1"/>
    <property type="molecule type" value="Genomic_DNA"/>
</dbReference>
<dbReference type="SUPFAM" id="SSF55874">
    <property type="entry name" value="ATPase domain of HSP90 chaperone/DNA topoisomerase II/histidine kinase"/>
    <property type="match status" value="1"/>
</dbReference>
<dbReference type="InterPro" id="IPR003661">
    <property type="entry name" value="HisK_dim/P_dom"/>
</dbReference>
<dbReference type="OrthoDB" id="9804645at2"/>
<evidence type="ECO:0000313" key="13">
    <source>
        <dbReference type="EMBL" id="PNU05591.1"/>
    </source>
</evidence>
<evidence type="ECO:0000256" key="9">
    <source>
        <dbReference type="ARBA" id="ARBA00022840"/>
    </source>
</evidence>
<dbReference type="PANTHER" id="PTHR44936">
    <property type="entry name" value="SENSOR PROTEIN CREC"/>
    <property type="match status" value="1"/>
</dbReference>
<keyword evidence="4" id="KW-1003">Cell membrane</keyword>
<feature type="domain" description="Histidine kinase" evidence="11">
    <location>
        <begin position="246"/>
        <end position="452"/>
    </location>
</feature>
<keyword evidence="6" id="KW-0808">Transferase</keyword>
<dbReference type="SUPFAM" id="SSF47384">
    <property type="entry name" value="Homodimeric domain of signal transducing histidine kinase"/>
    <property type="match status" value="1"/>
</dbReference>
<dbReference type="InterPro" id="IPR005467">
    <property type="entry name" value="His_kinase_dom"/>
</dbReference>
<dbReference type="Pfam" id="PF02518">
    <property type="entry name" value="HATPase_c"/>
    <property type="match status" value="1"/>
</dbReference>
<evidence type="ECO:0000256" key="4">
    <source>
        <dbReference type="ARBA" id="ARBA00022475"/>
    </source>
</evidence>
<gene>
    <name evidence="13" type="ORF">A8V01_15635</name>
</gene>
<dbReference type="InterPro" id="IPR050980">
    <property type="entry name" value="2C_sensor_his_kinase"/>
</dbReference>
<dbReference type="GO" id="GO:0000155">
    <property type="term" value="F:phosphorelay sensor kinase activity"/>
    <property type="evidence" value="ECO:0007669"/>
    <property type="project" value="InterPro"/>
</dbReference>
<dbReference type="AlphaFoldDB" id="A0A2K2G3K0"/>
<evidence type="ECO:0000259" key="11">
    <source>
        <dbReference type="PROSITE" id="PS50109"/>
    </source>
</evidence>
<keyword evidence="8" id="KW-0418">Kinase</keyword>
<evidence type="ECO:0000259" key="12">
    <source>
        <dbReference type="PROSITE" id="PS50885"/>
    </source>
</evidence>
<dbReference type="SMART" id="SM00388">
    <property type="entry name" value="HisKA"/>
    <property type="match status" value="1"/>
</dbReference>
<evidence type="ECO:0000313" key="14">
    <source>
        <dbReference type="Proteomes" id="UP000236327"/>
    </source>
</evidence>
<dbReference type="InterPro" id="IPR036097">
    <property type="entry name" value="HisK_dim/P_sf"/>
</dbReference>
<dbReference type="Gene3D" id="3.30.565.10">
    <property type="entry name" value="Histidine kinase-like ATPase, C-terminal domain"/>
    <property type="match status" value="1"/>
</dbReference>
<comment type="caution">
    <text evidence="13">The sequence shown here is derived from an EMBL/GenBank/DDBJ whole genome shotgun (WGS) entry which is preliminary data.</text>
</comment>
<feature type="transmembrane region" description="Helical" evidence="10">
    <location>
        <begin position="12"/>
        <end position="37"/>
    </location>
</feature>
<comment type="catalytic activity">
    <reaction evidence="1">
        <text>ATP + protein L-histidine = ADP + protein N-phospho-L-histidine.</text>
        <dbReference type="EC" id="2.7.13.3"/>
    </reaction>
</comment>
<keyword evidence="7" id="KW-0547">Nucleotide-binding</keyword>
<evidence type="ECO:0000256" key="10">
    <source>
        <dbReference type="SAM" id="Phobius"/>
    </source>
</evidence>
<evidence type="ECO:0000256" key="7">
    <source>
        <dbReference type="ARBA" id="ARBA00022741"/>
    </source>
</evidence>
<dbReference type="Gene3D" id="1.10.287.130">
    <property type="match status" value="1"/>
</dbReference>
<comment type="subcellular location">
    <subcellularLocation>
        <location evidence="2">Cell membrane</location>
        <topology evidence="2">Multi-pass membrane protein</topology>
    </subcellularLocation>
</comment>
<dbReference type="GO" id="GO:0005524">
    <property type="term" value="F:ATP binding"/>
    <property type="evidence" value="ECO:0007669"/>
    <property type="project" value="UniProtKB-KW"/>
</dbReference>
<dbReference type="GO" id="GO:0005886">
    <property type="term" value="C:plasma membrane"/>
    <property type="evidence" value="ECO:0007669"/>
    <property type="project" value="UniProtKB-SubCell"/>
</dbReference>
<dbReference type="SMART" id="SM00387">
    <property type="entry name" value="HATPase_c"/>
    <property type="match status" value="1"/>
</dbReference>
<dbReference type="RefSeq" id="WP_103095192.1">
    <property type="nucleotide sequence ID" value="NZ_LYMM01000024.1"/>
</dbReference>
<name>A0A2K2G3K0_9SPHN</name>
<keyword evidence="5" id="KW-0597">Phosphoprotein</keyword>
<keyword evidence="9" id="KW-0067">ATP-binding</keyword>
<keyword evidence="10" id="KW-0472">Membrane</keyword>
<organism evidence="13 14">
    <name type="scientific">Novosphingobium guangzhouense</name>
    <dbReference type="NCBI Taxonomy" id="1850347"/>
    <lineage>
        <taxon>Bacteria</taxon>
        <taxon>Pseudomonadati</taxon>
        <taxon>Pseudomonadota</taxon>
        <taxon>Alphaproteobacteria</taxon>
        <taxon>Sphingomonadales</taxon>
        <taxon>Sphingomonadaceae</taxon>
        <taxon>Novosphingobium</taxon>
    </lineage>
</organism>
<dbReference type="CDD" id="cd00082">
    <property type="entry name" value="HisKA"/>
    <property type="match status" value="1"/>
</dbReference>
<protein>
    <recommendedName>
        <fullName evidence="3">histidine kinase</fullName>
        <ecNumber evidence="3">2.7.13.3</ecNumber>
    </recommendedName>
</protein>
<feature type="transmembrane region" description="Helical" evidence="10">
    <location>
        <begin position="170"/>
        <end position="190"/>
    </location>
</feature>
<dbReference type="InterPro" id="IPR004358">
    <property type="entry name" value="Sig_transdc_His_kin-like_C"/>
</dbReference>